<dbReference type="AlphaFoldDB" id="A0A1C7IAJ4"/>
<dbReference type="OrthoDB" id="355208at2"/>
<sequence>MSGIVSRGQWQFIPGDYGSGGKNALYCEGTISDVKGNSVTIKGSDGTVYIEGTGNCNTY</sequence>
<reference evidence="1" key="1">
    <citation type="submission" date="2017-04" db="EMBL/GenBank/DDBJ databases">
        <title>Complete Genome Sequences of Twelve Strains of a Stable Defined Moderately Diverse Mouse Microbiota 2 (sDMDMm2).</title>
        <authorList>
            <person name="Uchimura Y."/>
            <person name="Wyss M."/>
            <person name="Brugiroux S."/>
            <person name="Limenitakis J.P."/>
            <person name="Stecher B."/>
            <person name="McCoy K.D."/>
            <person name="Macpherson A.J."/>
        </authorList>
    </citation>
    <scope>NUCLEOTIDE SEQUENCE</scope>
    <source>
        <strain evidence="1">YL58</strain>
    </source>
</reference>
<dbReference type="Proteomes" id="UP000092574">
    <property type="component" value="Chromosome"/>
</dbReference>
<dbReference type="EMBL" id="CP015405">
    <property type="protein sequence ID" value="ANU75934.1"/>
    <property type="molecule type" value="Genomic_DNA"/>
</dbReference>
<protein>
    <submittedName>
        <fullName evidence="1">Uncharacterized protein</fullName>
    </submittedName>
</protein>
<organism evidence="1 2">
    <name type="scientific">Blautia pseudococcoides</name>
    <dbReference type="NCBI Taxonomy" id="1796616"/>
    <lineage>
        <taxon>Bacteria</taxon>
        <taxon>Bacillati</taxon>
        <taxon>Bacillota</taxon>
        <taxon>Clostridia</taxon>
        <taxon>Lachnospirales</taxon>
        <taxon>Lachnospiraceae</taxon>
        <taxon>Blautia</taxon>
    </lineage>
</organism>
<evidence type="ECO:0000313" key="2">
    <source>
        <dbReference type="Proteomes" id="UP000092574"/>
    </source>
</evidence>
<name>A0A1C7IAJ4_9FIRM</name>
<accession>A0A1C7IAJ4</accession>
<proteinExistence type="predicted"/>
<gene>
    <name evidence="1" type="ORF">A4V09_09255</name>
</gene>
<dbReference type="RefSeq" id="WP_065542114.1">
    <property type="nucleotide sequence ID" value="NZ_CP015405.2"/>
</dbReference>
<keyword evidence="2" id="KW-1185">Reference proteome</keyword>
<evidence type="ECO:0000313" key="1">
    <source>
        <dbReference type="EMBL" id="ANU75934.1"/>
    </source>
</evidence>
<dbReference type="KEGG" id="byl:A4V09_09255"/>